<dbReference type="KEGG" id="hazt:125179462"/>
<reference evidence="2" key="1">
    <citation type="submission" date="2025-08" db="UniProtKB">
        <authorList>
            <consortium name="RefSeq"/>
        </authorList>
    </citation>
    <scope>IDENTIFICATION</scope>
    <source>
        <tissue evidence="2">Whole organism</tissue>
    </source>
</reference>
<dbReference type="OrthoDB" id="6402526at2759"/>
<dbReference type="GeneID" id="125179462"/>
<sequence>MQNRFSKLDKQLRQLFTEPISLLHFCSIYKQTPEKIDRWRSFNDVSRDTLQLQKTIVADKLISIGSSNDDVLIDDLFMVIGQWALEFLGCNKITFTDAERTRLQRKCCDKINLHCQGADVDAGVFLNVMLKVTRSLSGSAGTTYSFAHKSTQERLAAHYITEQMLGTDKPSLTDMGVTPETSPSFLEVLQYVLQDLSSSSPRQFQKRWPQLRDALTAAGVTRGGDWQAVLLRSPEVTALAKHAAKITIKETDVWDVHSGESM</sequence>
<organism evidence="1 2">
    <name type="scientific">Hyalella azteca</name>
    <name type="common">Amphipod</name>
    <dbReference type="NCBI Taxonomy" id="294128"/>
    <lineage>
        <taxon>Eukaryota</taxon>
        <taxon>Metazoa</taxon>
        <taxon>Ecdysozoa</taxon>
        <taxon>Arthropoda</taxon>
        <taxon>Crustacea</taxon>
        <taxon>Multicrustacea</taxon>
        <taxon>Malacostraca</taxon>
        <taxon>Eumalacostraca</taxon>
        <taxon>Peracarida</taxon>
        <taxon>Amphipoda</taxon>
        <taxon>Senticaudata</taxon>
        <taxon>Talitrida</taxon>
        <taxon>Talitroidea</taxon>
        <taxon>Hyalellidae</taxon>
        <taxon>Hyalella</taxon>
    </lineage>
</organism>
<accession>A0A979FY72</accession>
<dbReference type="AlphaFoldDB" id="A0A979FY72"/>
<dbReference type="Proteomes" id="UP000694843">
    <property type="component" value="Unplaced"/>
</dbReference>
<protein>
    <submittedName>
        <fullName evidence="2">Uncharacterized protein LOC125179462</fullName>
    </submittedName>
</protein>
<dbReference type="RefSeq" id="XP_047741335.1">
    <property type="nucleotide sequence ID" value="XM_047885379.1"/>
</dbReference>
<evidence type="ECO:0000313" key="2">
    <source>
        <dbReference type="RefSeq" id="XP_047741335.1"/>
    </source>
</evidence>
<keyword evidence="1" id="KW-1185">Reference proteome</keyword>
<proteinExistence type="predicted"/>
<gene>
    <name evidence="2" type="primary">LOC125179462</name>
</gene>
<evidence type="ECO:0000313" key="1">
    <source>
        <dbReference type="Proteomes" id="UP000694843"/>
    </source>
</evidence>
<name>A0A979FY72_HYAAZ</name>